<dbReference type="GO" id="GO:0016020">
    <property type="term" value="C:membrane"/>
    <property type="evidence" value="ECO:0007669"/>
    <property type="project" value="TreeGrafter"/>
</dbReference>
<evidence type="ECO:0000313" key="1">
    <source>
        <dbReference type="EMBL" id="RZC37687.1"/>
    </source>
</evidence>
<protein>
    <submittedName>
        <fullName evidence="1">Uncharacterized protein</fullName>
    </submittedName>
</protein>
<dbReference type="AlphaFoldDB" id="A0A482VZG3"/>
<keyword evidence="2" id="KW-1185">Reference proteome</keyword>
<reference evidence="1 2" key="1">
    <citation type="submission" date="2017-03" db="EMBL/GenBank/DDBJ databases">
        <title>Genome of the blue death feigning beetle - Asbolus verrucosus.</title>
        <authorList>
            <person name="Rider S.D."/>
        </authorList>
    </citation>
    <scope>NUCLEOTIDE SEQUENCE [LARGE SCALE GENOMIC DNA]</scope>
    <source>
        <strain evidence="1">Butters</strain>
        <tissue evidence="1">Head and leg muscle</tissue>
    </source>
</reference>
<dbReference type="GO" id="GO:0005829">
    <property type="term" value="C:cytosol"/>
    <property type="evidence" value="ECO:0007669"/>
    <property type="project" value="TreeGrafter"/>
</dbReference>
<dbReference type="Proteomes" id="UP000292052">
    <property type="component" value="Unassembled WGS sequence"/>
</dbReference>
<sequence>MNFDGLLGFIIAEEKYLLDPKKWMIEKNFVNNSLDNLGIYQNWTIADVIKDKHASYKGVPSDHCLMEILAKDCYISPFCREMMLAPRVDKGYLLTHRLLYLQIVRLKQCPFNNHKFQDLTRKFCSLILRETRTNQHLGFPAHDIALEQSKSELKLRCHSKRLILVVLCGLEGYAEFLNENWKDEILSWQTPFGCYKSEDQSDFKRSSNVISFGCTDHATGLGAAALALNLRFEISRPDNRNS</sequence>
<dbReference type="PANTHER" id="PTHR33539:SF1">
    <property type="entry name" value="UPF0764 PROTEIN C16ORF89"/>
    <property type="match status" value="1"/>
</dbReference>
<dbReference type="STRING" id="1661398.A0A482VZG3"/>
<dbReference type="InterPro" id="IPR031751">
    <property type="entry name" value="DUF4735"/>
</dbReference>
<organism evidence="1 2">
    <name type="scientific">Asbolus verrucosus</name>
    <name type="common">Desert ironclad beetle</name>
    <dbReference type="NCBI Taxonomy" id="1661398"/>
    <lineage>
        <taxon>Eukaryota</taxon>
        <taxon>Metazoa</taxon>
        <taxon>Ecdysozoa</taxon>
        <taxon>Arthropoda</taxon>
        <taxon>Hexapoda</taxon>
        <taxon>Insecta</taxon>
        <taxon>Pterygota</taxon>
        <taxon>Neoptera</taxon>
        <taxon>Endopterygota</taxon>
        <taxon>Coleoptera</taxon>
        <taxon>Polyphaga</taxon>
        <taxon>Cucujiformia</taxon>
        <taxon>Tenebrionidae</taxon>
        <taxon>Pimeliinae</taxon>
        <taxon>Asbolus</taxon>
    </lineage>
</organism>
<accession>A0A482VZG3</accession>
<gene>
    <name evidence="1" type="ORF">BDFB_005972</name>
</gene>
<evidence type="ECO:0000313" key="2">
    <source>
        <dbReference type="Proteomes" id="UP000292052"/>
    </source>
</evidence>
<dbReference type="PANTHER" id="PTHR33539">
    <property type="entry name" value="UPF0764 PROTEIN C16ORF89"/>
    <property type="match status" value="1"/>
</dbReference>
<dbReference type="Pfam" id="PF15882">
    <property type="entry name" value="DUF4735"/>
    <property type="match status" value="1"/>
</dbReference>
<comment type="caution">
    <text evidence="1">The sequence shown here is derived from an EMBL/GenBank/DDBJ whole genome shotgun (WGS) entry which is preliminary data.</text>
</comment>
<dbReference type="EMBL" id="QDEB01050256">
    <property type="protein sequence ID" value="RZC37687.1"/>
    <property type="molecule type" value="Genomic_DNA"/>
</dbReference>
<proteinExistence type="predicted"/>
<dbReference type="OrthoDB" id="5949187at2759"/>
<name>A0A482VZG3_ASBVE</name>